<gene>
    <name evidence="2" type="ORF">Rhe02_96780</name>
</gene>
<accession>A0A8J3QJB1</accession>
<dbReference type="Proteomes" id="UP000612899">
    <property type="component" value="Unassembled WGS sequence"/>
</dbReference>
<evidence type="ECO:0008006" key="4">
    <source>
        <dbReference type="Google" id="ProtNLM"/>
    </source>
</evidence>
<organism evidence="2 3">
    <name type="scientific">Rhizocola hellebori</name>
    <dbReference type="NCBI Taxonomy" id="1392758"/>
    <lineage>
        <taxon>Bacteria</taxon>
        <taxon>Bacillati</taxon>
        <taxon>Actinomycetota</taxon>
        <taxon>Actinomycetes</taxon>
        <taxon>Micromonosporales</taxon>
        <taxon>Micromonosporaceae</taxon>
        <taxon>Rhizocola</taxon>
    </lineage>
</organism>
<protein>
    <recommendedName>
        <fullName evidence="4">UDP-N-acetylmuramyl pentapeptide phosphotransferase/UDP-N-acetylglucosamine-1-phosphate transferase</fullName>
    </recommendedName>
</protein>
<evidence type="ECO:0000256" key="1">
    <source>
        <dbReference type="SAM" id="SignalP"/>
    </source>
</evidence>
<feature type="signal peptide" evidence="1">
    <location>
        <begin position="1"/>
        <end position="20"/>
    </location>
</feature>
<keyword evidence="3" id="KW-1185">Reference proteome</keyword>
<dbReference type="RefSeq" id="WP_203915336.1">
    <property type="nucleotide sequence ID" value="NZ_BONY01000148.1"/>
</dbReference>
<sequence>MRRLLLAGLAAAAAPAIVKAISTSQFSKDLERTNFRGATVSLAGGPALAATATVTAAAGAADVRTAAAVLTAGLGSGAVGLYDDIVGARPEQKGYKGFAGHLRGLREGRLTGGAAKIAGVGASALLASAMLPSQRRGFGRLVEVALGAGVIAGSANLLNLLDLRPGRALKSSLLVAGPLSGGKHGAITAGPMGAAGALLPQDLGEEIMLGDTGANALGAVLGVRVAAGTGRFGRAVVLAGIAALTLTSEKVSFTKVIEKTPGLREVDGWGRRP</sequence>
<dbReference type="AlphaFoldDB" id="A0A8J3QJB1"/>
<dbReference type="EMBL" id="BONY01000148">
    <property type="protein sequence ID" value="GIH11611.1"/>
    <property type="molecule type" value="Genomic_DNA"/>
</dbReference>
<evidence type="ECO:0000313" key="3">
    <source>
        <dbReference type="Proteomes" id="UP000612899"/>
    </source>
</evidence>
<evidence type="ECO:0000313" key="2">
    <source>
        <dbReference type="EMBL" id="GIH11611.1"/>
    </source>
</evidence>
<feature type="chain" id="PRO_5035203128" description="UDP-N-acetylmuramyl pentapeptide phosphotransferase/UDP-N-acetylglucosamine-1-phosphate transferase" evidence="1">
    <location>
        <begin position="21"/>
        <end position="273"/>
    </location>
</feature>
<keyword evidence="1" id="KW-0732">Signal</keyword>
<proteinExistence type="predicted"/>
<comment type="caution">
    <text evidence="2">The sequence shown here is derived from an EMBL/GenBank/DDBJ whole genome shotgun (WGS) entry which is preliminary data.</text>
</comment>
<name>A0A8J3QJB1_9ACTN</name>
<reference evidence="2" key="1">
    <citation type="submission" date="2021-01" db="EMBL/GenBank/DDBJ databases">
        <title>Whole genome shotgun sequence of Rhizocola hellebori NBRC 109834.</title>
        <authorList>
            <person name="Komaki H."/>
            <person name="Tamura T."/>
        </authorList>
    </citation>
    <scope>NUCLEOTIDE SEQUENCE</scope>
    <source>
        <strain evidence="2">NBRC 109834</strain>
    </source>
</reference>